<keyword evidence="4" id="KW-0862">Zinc</keyword>
<evidence type="ECO:0000313" key="7">
    <source>
        <dbReference type="Proteomes" id="UP000095008"/>
    </source>
</evidence>
<accession>A0A1C2IH85</accession>
<dbReference type="Proteomes" id="UP000095008">
    <property type="component" value="Unassembled WGS sequence"/>
</dbReference>
<dbReference type="InterPro" id="IPR032466">
    <property type="entry name" value="Metal_Hydrolase"/>
</dbReference>
<dbReference type="PANTHER" id="PTHR11271">
    <property type="entry name" value="GUANINE DEAMINASE"/>
    <property type="match status" value="1"/>
</dbReference>
<name>A0A1C2IH85_ACITH</name>
<evidence type="ECO:0000256" key="4">
    <source>
        <dbReference type="ARBA" id="ARBA00022833"/>
    </source>
</evidence>
<reference evidence="6" key="1">
    <citation type="journal article" date="2016" name="Int. J. Mol. Sci.">
        <title>Comparative genomics of the extreme acidophile Acidithiobacillus thiooxidans reveals intraspecific divergence and niche adaptation.</title>
        <authorList>
            <person name="Zhang X."/>
            <person name="Feng X."/>
            <person name="Tao J."/>
            <person name="Ma L."/>
            <person name="Xiao Y."/>
            <person name="Liang Y."/>
            <person name="Liu X."/>
            <person name="Yin H."/>
        </authorList>
    </citation>
    <scope>NUCLEOTIDE SEQUENCE [LARGE SCALE GENOMIC DNA]</scope>
    <source>
        <strain evidence="6">DXS-W</strain>
    </source>
</reference>
<keyword evidence="2" id="KW-0479">Metal-binding</keyword>
<proteinExistence type="predicted"/>
<evidence type="ECO:0000259" key="5">
    <source>
        <dbReference type="Pfam" id="PF01979"/>
    </source>
</evidence>
<dbReference type="Gene3D" id="2.30.40.10">
    <property type="entry name" value="Urease, subunit C, domain 1"/>
    <property type="match status" value="1"/>
</dbReference>
<dbReference type="GO" id="GO:0005829">
    <property type="term" value="C:cytosol"/>
    <property type="evidence" value="ECO:0007669"/>
    <property type="project" value="TreeGrafter"/>
</dbReference>
<dbReference type="GO" id="GO:0008270">
    <property type="term" value="F:zinc ion binding"/>
    <property type="evidence" value="ECO:0007669"/>
    <property type="project" value="TreeGrafter"/>
</dbReference>
<organism evidence="6 7">
    <name type="scientific">Acidithiobacillus thiooxidans</name>
    <name type="common">Thiobacillus thiooxidans</name>
    <dbReference type="NCBI Taxonomy" id="930"/>
    <lineage>
        <taxon>Bacteria</taxon>
        <taxon>Pseudomonadati</taxon>
        <taxon>Pseudomonadota</taxon>
        <taxon>Acidithiobacillia</taxon>
        <taxon>Acidithiobacillales</taxon>
        <taxon>Acidithiobacillaceae</taxon>
        <taxon>Acidithiobacillus</taxon>
    </lineage>
</organism>
<dbReference type="PANTHER" id="PTHR11271:SF6">
    <property type="entry name" value="GUANINE DEAMINASE"/>
    <property type="match status" value="1"/>
</dbReference>
<keyword evidence="7" id="KW-1185">Reference proteome</keyword>
<dbReference type="SUPFAM" id="SSF51338">
    <property type="entry name" value="Composite domain of metallo-dependent hydrolases"/>
    <property type="match status" value="1"/>
</dbReference>
<evidence type="ECO:0000256" key="2">
    <source>
        <dbReference type="ARBA" id="ARBA00022723"/>
    </source>
</evidence>
<feature type="domain" description="Amidohydrolase-related" evidence="5">
    <location>
        <begin position="59"/>
        <end position="374"/>
    </location>
</feature>
<dbReference type="AlphaFoldDB" id="A0A1C2IH85"/>
<keyword evidence="3" id="KW-0378">Hydrolase</keyword>
<sequence>MVIKKLFRASILNPKGPGSSEFYEDGALYVENGLIKSIGKFDEIAQKTKYFQLIELDGVVIPGFVDVHLHWVQHRVRGQYAGELLSWLKSYIWPEEARYIDTDFAIAAAEQFYTDLLRTGTVMGMSYSSPHASATDIALQKMRGDWIIGNVLMAINAPDYLTDYSLHDPVLLKDFMARTDRIHYAVTPRFAPNLSAAALGMMGQIAAASDAFIQTHLAESRAELAWVKELFPDAAHYTEVYDRAGLLTKKTILGHCIEMCDAEWQCLAERGSWVAHCPTSNEALGNRRMPLEKLREYDIPFALATDIGGGPSHSMLHVMQRFLSVHRAAGIPINVQEALYRGTLAGAEAMGRDSVAGNFIPGKRADFILMPTMDSHDSWEGWFESSLAGSISELETRPQGTWLSGEKVA</sequence>
<evidence type="ECO:0000256" key="1">
    <source>
        <dbReference type="ARBA" id="ARBA00001947"/>
    </source>
</evidence>
<protein>
    <submittedName>
        <fullName evidence="6">Guanine deaminase</fullName>
    </submittedName>
</protein>
<dbReference type="InterPro" id="IPR051607">
    <property type="entry name" value="Metallo-dep_hydrolases"/>
</dbReference>
<comment type="caution">
    <text evidence="6">The sequence shown here is derived from an EMBL/GenBank/DDBJ whole genome shotgun (WGS) entry which is preliminary data.</text>
</comment>
<evidence type="ECO:0000313" key="6">
    <source>
        <dbReference type="EMBL" id="OCX75349.1"/>
    </source>
</evidence>
<dbReference type="InterPro" id="IPR011059">
    <property type="entry name" value="Metal-dep_hydrolase_composite"/>
</dbReference>
<comment type="cofactor">
    <cofactor evidence="1">
        <name>Zn(2+)</name>
        <dbReference type="ChEBI" id="CHEBI:29105"/>
    </cofactor>
</comment>
<dbReference type="EMBL" id="LWRY01000017">
    <property type="protein sequence ID" value="OCX75349.1"/>
    <property type="molecule type" value="Genomic_DNA"/>
</dbReference>
<dbReference type="Pfam" id="PF01979">
    <property type="entry name" value="Amidohydro_1"/>
    <property type="match status" value="1"/>
</dbReference>
<evidence type="ECO:0000256" key="3">
    <source>
        <dbReference type="ARBA" id="ARBA00022801"/>
    </source>
</evidence>
<dbReference type="OrthoDB" id="9807210at2"/>
<dbReference type="Gene3D" id="3.20.20.140">
    <property type="entry name" value="Metal-dependent hydrolases"/>
    <property type="match status" value="1"/>
</dbReference>
<dbReference type="GO" id="GO:0008892">
    <property type="term" value="F:guanine deaminase activity"/>
    <property type="evidence" value="ECO:0007669"/>
    <property type="project" value="TreeGrafter"/>
</dbReference>
<dbReference type="GO" id="GO:0046098">
    <property type="term" value="P:guanine metabolic process"/>
    <property type="evidence" value="ECO:0007669"/>
    <property type="project" value="TreeGrafter"/>
</dbReference>
<gene>
    <name evidence="6" type="ORF">A6M23_03025</name>
</gene>
<dbReference type="InterPro" id="IPR006680">
    <property type="entry name" value="Amidohydro-rel"/>
</dbReference>
<dbReference type="RefSeq" id="WP_065973719.1">
    <property type="nucleotide sequence ID" value="NZ_LWRY01000017.1"/>
</dbReference>
<dbReference type="SUPFAM" id="SSF51556">
    <property type="entry name" value="Metallo-dependent hydrolases"/>
    <property type="match status" value="1"/>
</dbReference>